<evidence type="ECO:0000256" key="8">
    <source>
        <dbReference type="ARBA" id="ARBA00037460"/>
    </source>
</evidence>
<evidence type="ECO:0000256" key="5">
    <source>
        <dbReference type="ARBA" id="ARBA00022990"/>
    </source>
</evidence>
<evidence type="ECO:0000256" key="7">
    <source>
        <dbReference type="ARBA" id="ARBA00023239"/>
    </source>
</evidence>
<dbReference type="Proteomes" id="UP000700334">
    <property type="component" value="Unassembled WGS sequence"/>
</dbReference>
<proteinExistence type="inferred from homology"/>
<dbReference type="EC" id="4.1.1.84" evidence="9"/>
<evidence type="ECO:0000256" key="9">
    <source>
        <dbReference type="ARBA" id="ARBA00038884"/>
    </source>
</evidence>
<keyword evidence="4" id="KW-0963">Cytoplasm</keyword>
<sequence>MPFLELETNLPASRLQAGLEKRLCGTAAAILGKPEDDGLLRLHAERLCLPQRVNATVRPGLIMAVNGSSEPCAQLLVSSIGVVGTAEENRNHSARFFEFLTKELNLGQDRIIVRFYPVEPWQIGKKGTVM</sequence>
<dbReference type="GO" id="GO:0005615">
    <property type="term" value="C:extracellular space"/>
    <property type="evidence" value="ECO:0007669"/>
    <property type="project" value="TreeGrafter"/>
</dbReference>
<dbReference type="InterPro" id="IPR019829">
    <property type="entry name" value="Macrophage_inhib_fac_CS"/>
</dbReference>
<name>A0A8J6AQ15_GALPY</name>
<evidence type="ECO:0000256" key="2">
    <source>
        <dbReference type="ARBA" id="ARBA00005851"/>
    </source>
</evidence>
<protein>
    <recommendedName>
        <fullName evidence="9">D-dopachrome decarboxylase</fullName>
        <ecNumber evidence="9">4.1.1.84</ecNumber>
    </recommendedName>
</protein>
<evidence type="ECO:0000313" key="10">
    <source>
        <dbReference type="EMBL" id="KAG8523126.1"/>
    </source>
</evidence>
<dbReference type="GO" id="GO:0033981">
    <property type="term" value="F:D-dopachrome decarboxylase activity"/>
    <property type="evidence" value="ECO:0007669"/>
    <property type="project" value="UniProtKB-EC"/>
</dbReference>
<dbReference type="AlphaFoldDB" id="A0A8J6AQ15"/>
<dbReference type="PANTHER" id="PTHR11954:SF22">
    <property type="entry name" value="D-DOPACHROME DECARBOXYLASE"/>
    <property type="match status" value="1"/>
</dbReference>
<gene>
    <name evidence="10" type="ORF">J0S82_012711</name>
</gene>
<keyword evidence="5" id="KW-0007">Acetylation</keyword>
<evidence type="ECO:0000256" key="3">
    <source>
        <dbReference type="ARBA" id="ARBA00011233"/>
    </source>
</evidence>
<keyword evidence="11" id="KW-1185">Reference proteome</keyword>
<dbReference type="OrthoDB" id="6080988at2759"/>
<dbReference type="GO" id="GO:0042438">
    <property type="term" value="P:melanin biosynthetic process"/>
    <property type="evidence" value="ECO:0007669"/>
    <property type="project" value="UniProtKB-KW"/>
</dbReference>
<evidence type="ECO:0000256" key="6">
    <source>
        <dbReference type="ARBA" id="ARBA00023101"/>
    </source>
</evidence>
<evidence type="ECO:0000313" key="11">
    <source>
        <dbReference type="Proteomes" id="UP000700334"/>
    </source>
</evidence>
<accession>A0A8J6AQ15</accession>
<reference evidence="10" key="1">
    <citation type="journal article" date="2021" name="Evol. Appl.">
        <title>The genome of the Pyrenean desman and the effects of bottlenecks and inbreeding on the genomic landscape of an endangered species.</title>
        <authorList>
            <person name="Escoda L."/>
            <person name="Castresana J."/>
        </authorList>
    </citation>
    <scope>NUCLEOTIDE SEQUENCE</scope>
    <source>
        <strain evidence="10">IBE-C5619</strain>
    </source>
</reference>
<comment type="function">
    <text evidence="8">Tautomerization of D-dopachrome with decarboxylation to give 5,6-dihydroxyindole (DHI).</text>
</comment>
<dbReference type="InterPro" id="IPR014347">
    <property type="entry name" value="Tautomerase/MIF_sf"/>
</dbReference>
<dbReference type="GO" id="GO:0005737">
    <property type="term" value="C:cytoplasm"/>
    <property type="evidence" value="ECO:0007669"/>
    <property type="project" value="UniProtKB-SubCell"/>
</dbReference>
<dbReference type="GO" id="GO:0050178">
    <property type="term" value="F:phenylpyruvate tautomerase activity"/>
    <property type="evidence" value="ECO:0007669"/>
    <property type="project" value="TreeGrafter"/>
</dbReference>
<dbReference type="PROSITE" id="PS01158">
    <property type="entry name" value="MIF"/>
    <property type="match status" value="1"/>
</dbReference>
<feature type="non-terminal residue" evidence="10">
    <location>
        <position position="1"/>
    </location>
</feature>
<dbReference type="InterPro" id="IPR001398">
    <property type="entry name" value="Macrophage_inhib_fac"/>
</dbReference>
<evidence type="ECO:0000256" key="1">
    <source>
        <dbReference type="ARBA" id="ARBA00004496"/>
    </source>
</evidence>
<dbReference type="SUPFAM" id="SSF55331">
    <property type="entry name" value="Tautomerase/MIF"/>
    <property type="match status" value="1"/>
</dbReference>
<dbReference type="EMBL" id="JAGFMF010011418">
    <property type="protein sequence ID" value="KAG8523126.1"/>
    <property type="molecule type" value="Genomic_DNA"/>
</dbReference>
<keyword evidence="6" id="KW-0470">Melanin biosynthesis</keyword>
<organism evidence="10 11">
    <name type="scientific">Galemys pyrenaicus</name>
    <name type="common">Iberian desman</name>
    <name type="synonym">Pyrenean desman</name>
    <dbReference type="NCBI Taxonomy" id="202257"/>
    <lineage>
        <taxon>Eukaryota</taxon>
        <taxon>Metazoa</taxon>
        <taxon>Chordata</taxon>
        <taxon>Craniata</taxon>
        <taxon>Vertebrata</taxon>
        <taxon>Euteleostomi</taxon>
        <taxon>Mammalia</taxon>
        <taxon>Eutheria</taxon>
        <taxon>Laurasiatheria</taxon>
        <taxon>Eulipotyphla</taxon>
        <taxon>Talpidae</taxon>
        <taxon>Galemys</taxon>
    </lineage>
</organism>
<comment type="subunit">
    <text evidence="3">Homotrimer.</text>
</comment>
<dbReference type="Gene3D" id="3.30.429.10">
    <property type="entry name" value="Macrophage Migration Inhibitory Factor"/>
    <property type="match status" value="1"/>
</dbReference>
<keyword evidence="7" id="KW-0456">Lyase</keyword>
<dbReference type="Pfam" id="PF01187">
    <property type="entry name" value="MIF"/>
    <property type="match status" value="1"/>
</dbReference>
<comment type="subcellular location">
    <subcellularLocation>
        <location evidence="1">Cytoplasm</location>
    </subcellularLocation>
</comment>
<comment type="caution">
    <text evidence="10">The sequence shown here is derived from an EMBL/GenBank/DDBJ whole genome shotgun (WGS) entry which is preliminary data.</text>
</comment>
<dbReference type="PANTHER" id="PTHR11954">
    <property type="entry name" value="D-DOPACHROME DECARBOXYLASE"/>
    <property type="match status" value="1"/>
</dbReference>
<evidence type="ECO:0000256" key="4">
    <source>
        <dbReference type="ARBA" id="ARBA00022490"/>
    </source>
</evidence>
<comment type="similarity">
    <text evidence="2">Belongs to the MIF family.</text>
</comment>